<keyword evidence="3" id="KW-0813">Transport</keyword>
<comment type="similarity">
    <text evidence="2">Belongs to the amino acid-polyamine-organocation (APC) superfamily. Spore germination protein (SGP) (TC 2.A.3.9) family.</text>
</comment>
<dbReference type="EMBL" id="CP071182">
    <property type="protein sequence ID" value="QSO46741.1"/>
    <property type="molecule type" value="Genomic_DNA"/>
</dbReference>
<keyword evidence="4" id="KW-0309">Germination</keyword>
<evidence type="ECO:0000256" key="6">
    <source>
        <dbReference type="ARBA" id="ARBA00022989"/>
    </source>
</evidence>
<organism evidence="9 10">
    <name type="scientific">Alicyclobacillus mengziensis</name>
    <dbReference type="NCBI Taxonomy" id="2931921"/>
    <lineage>
        <taxon>Bacteria</taxon>
        <taxon>Bacillati</taxon>
        <taxon>Bacillota</taxon>
        <taxon>Bacilli</taxon>
        <taxon>Bacillales</taxon>
        <taxon>Alicyclobacillaceae</taxon>
        <taxon>Alicyclobacillus</taxon>
    </lineage>
</organism>
<dbReference type="GO" id="GO:0009847">
    <property type="term" value="P:spore germination"/>
    <property type="evidence" value="ECO:0007669"/>
    <property type="project" value="InterPro"/>
</dbReference>
<feature type="transmembrane region" description="Helical" evidence="8">
    <location>
        <begin position="7"/>
        <end position="27"/>
    </location>
</feature>
<feature type="transmembrane region" description="Helical" evidence="8">
    <location>
        <begin position="39"/>
        <end position="60"/>
    </location>
</feature>
<keyword evidence="7 8" id="KW-0472">Membrane</keyword>
<feature type="transmembrane region" description="Helical" evidence="8">
    <location>
        <begin position="273"/>
        <end position="295"/>
    </location>
</feature>
<dbReference type="PANTHER" id="PTHR34975">
    <property type="entry name" value="SPORE GERMINATION PROTEIN A2"/>
    <property type="match status" value="1"/>
</dbReference>
<feature type="transmembrane region" description="Helical" evidence="8">
    <location>
        <begin position="185"/>
        <end position="207"/>
    </location>
</feature>
<name>A0A9X7Z6U0_9BACL</name>
<sequence>MMKQFNWHVFAIILFEGFLGGGTMEWISDWADELKSAIWFVFGAYALVLFGIGFLILYLTKYIPEEFIGCTMFDYFLGRRIGAVFNILLFGALLIFAVKALLMGVYLIHYTTLPYSPLWVLVLFTLIIPLQLLNSGIDALLRFQAVTFYPALILGVLLLLVSFRTSDFGNLLPALPTQPLALPRLVPRVSEVLSGIALLVVYPPLFRSRRVSFQSLKRGFFYATIGILLLNLLNLLVVLSVFGPFEASTLQWIVLEVVRIQKIPGIFLERLDLIFLLPVLVAVVSAININLFGAYHILSYYGNIKRHWGLVIVLGSIILLAIALSSLDRAHAVYELIDGAFELILICLVPVMYFTSIQRHLKGT</sequence>
<evidence type="ECO:0000256" key="8">
    <source>
        <dbReference type="SAM" id="Phobius"/>
    </source>
</evidence>
<accession>A0A9X7Z6U0</accession>
<feature type="transmembrane region" description="Helical" evidence="8">
    <location>
        <begin position="114"/>
        <end position="133"/>
    </location>
</feature>
<evidence type="ECO:0000256" key="3">
    <source>
        <dbReference type="ARBA" id="ARBA00022448"/>
    </source>
</evidence>
<keyword evidence="5 8" id="KW-0812">Transmembrane</keyword>
<feature type="transmembrane region" description="Helical" evidence="8">
    <location>
        <begin position="219"/>
        <end position="242"/>
    </location>
</feature>
<comment type="subcellular location">
    <subcellularLocation>
        <location evidence="1">Membrane</location>
        <topology evidence="1">Multi-pass membrane protein</topology>
    </subcellularLocation>
</comment>
<gene>
    <name evidence="9" type="ORF">JZ786_20230</name>
</gene>
<evidence type="ECO:0000256" key="5">
    <source>
        <dbReference type="ARBA" id="ARBA00022692"/>
    </source>
</evidence>
<keyword evidence="10" id="KW-1185">Reference proteome</keyword>
<evidence type="ECO:0000256" key="7">
    <source>
        <dbReference type="ARBA" id="ARBA00023136"/>
    </source>
</evidence>
<feature type="transmembrane region" description="Helical" evidence="8">
    <location>
        <begin position="145"/>
        <end position="165"/>
    </location>
</feature>
<dbReference type="Proteomes" id="UP000663505">
    <property type="component" value="Chromosome"/>
</dbReference>
<protein>
    <submittedName>
        <fullName evidence="9">GerAB/ArcD/ProY family transporter</fullName>
    </submittedName>
</protein>
<feature type="transmembrane region" description="Helical" evidence="8">
    <location>
        <begin position="307"/>
        <end position="327"/>
    </location>
</feature>
<dbReference type="InterPro" id="IPR004761">
    <property type="entry name" value="Spore_GerAB"/>
</dbReference>
<evidence type="ECO:0000256" key="2">
    <source>
        <dbReference type="ARBA" id="ARBA00007998"/>
    </source>
</evidence>
<evidence type="ECO:0000313" key="10">
    <source>
        <dbReference type="Proteomes" id="UP000663505"/>
    </source>
</evidence>
<evidence type="ECO:0000313" key="9">
    <source>
        <dbReference type="EMBL" id="QSO46741.1"/>
    </source>
</evidence>
<feature type="transmembrane region" description="Helical" evidence="8">
    <location>
        <begin position="333"/>
        <end position="354"/>
    </location>
</feature>
<proteinExistence type="inferred from homology"/>
<reference evidence="9 10" key="1">
    <citation type="submission" date="2021-02" db="EMBL/GenBank/DDBJ databases">
        <title>Alicyclobacillus curvatus sp. nov. and Alicyclobacillus mengziensis sp. nov., two acidophilic bacteria isolated from acid mine drainage.</title>
        <authorList>
            <person name="Huang Y."/>
        </authorList>
    </citation>
    <scope>NUCLEOTIDE SEQUENCE [LARGE SCALE GENOMIC DNA]</scope>
    <source>
        <strain evidence="9 10">S30H14</strain>
    </source>
</reference>
<dbReference type="KEGG" id="afx:JZ786_20230"/>
<evidence type="ECO:0000256" key="4">
    <source>
        <dbReference type="ARBA" id="ARBA00022544"/>
    </source>
</evidence>
<evidence type="ECO:0000256" key="1">
    <source>
        <dbReference type="ARBA" id="ARBA00004141"/>
    </source>
</evidence>
<dbReference type="RefSeq" id="WP_206656105.1">
    <property type="nucleotide sequence ID" value="NZ_CP071182.1"/>
</dbReference>
<dbReference type="PANTHER" id="PTHR34975:SF2">
    <property type="entry name" value="SPORE GERMINATION PROTEIN A2"/>
    <property type="match status" value="1"/>
</dbReference>
<dbReference type="AlphaFoldDB" id="A0A9X7Z6U0"/>
<feature type="transmembrane region" description="Helical" evidence="8">
    <location>
        <begin position="81"/>
        <end position="108"/>
    </location>
</feature>
<dbReference type="GO" id="GO:0016020">
    <property type="term" value="C:membrane"/>
    <property type="evidence" value="ECO:0007669"/>
    <property type="project" value="UniProtKB-SubCell"/>
</dbReference>
<keyword evidence="6 8" id="KW-1133">Transmembrane helix</keyword>
<dbReference type="Pfam" id="PF03845">
    <property type="entry name" value="Spore_permease"/>
    <property type="match status" value="1"/>
</dbReference>